<accession>A0A0L8GQR6</accession>
<sequence length="79" mass="9135">MSATCCYCCCCYYNIAKLLSLPSSLSILITRFTETSFNVNCPITLGFTHQSDPQSLRHAYYYTDNSREKRPYLQDVFNL</sequence>
<gene>
    <name evidence="1" type="ORF">OCBIM_22029546mg</name>
</gene>
<dbReference type="AlphaFoldDB" id="A0A0L8GQR6"/>
<evidence type="ECO:0000313" key="1">
    <source>
        <dbReference type="EMBL" id="KOF79411.1"/>
    </source>
</evidence>
<protein>
    <submittedName>
        <fullName evidence="1">Uncharacterized protein</fullName>
    </submittedName>
</protein>
<name>A0A0L8GQR6_OCTBM</name>
<dbReference type="EMBL" id="KQ420776">
    <property type="protein sequence ID" value="KOF79411.1"/>
    <property type="molecule type" value="Genomic_DNA"/>
</dbReference>
<reference evidence="1" key="1">
    <citation type="submission" date="2015-07" db="EMBL/GenBank/DDBJ databases">
        <title>MeaNS - Measles Nucleotide Surveillance Program.</title>
        <authorList>
            <person name="Tran T."/>
            <person name="Druce J."/>
        </authorList>
    </citation>
    <scope>NUCLEOTIDE SEQUENCE</scope>
    <source>
        <strain evidence="1">UCB-OBI-ISO-001</strain>
        <tissue evidence="1">Gonad</tissue>
    </source>
</reference>
<organism evidence="1">
    <name type="scientific">Octopus bimaculoides</name>
    <name type="common">California two-spotted octopus</name>
    <dbReference type="NCBI Taxonomy" id="37653"/>
    <lineage>
        <taxon>Eukaryota</taxon>
        <taxon>Metazoa</taxon>
        <taxon>Spiralia</taxon>
        <taxon>Lophotrochozoa</taxon>
        <taxon>Mollusca</taxon>
        <taxon>Cephalopoda</taxon>
        <taxon>Coleoidea</taxon>
        <taxon>Octopodiformes</taxon>
        <taxon>Octopoda</taxon>
        <taxon>Incirrata</taxon>
        <taxon>Octopodidae</taxon>
        <taxon>Octopus</taxon>
    </lineage>
</organism>
<proteinExistence type="predicted"/>